<comment type="caution">
    <text evidence="1">The sequence shown here is derived from an EMBL/GenBank/DDBJ whole genome shotgun (WGS) entry which is preliminary data.</text>
</comment>
<name>A0A8J7VSX1_9GAMM</name>
<evidence type="ECO:0000313" key="1">
    <source>
        <dbReference type="EMBL" id="MBR0561466.1"/>
    </source>
</evidence>
<organism evidence="1">
    <name type="scientific">Coralloluteibacterium stylophorae</name>
    <dbReference type="NCBI Taxonomy" id="1776034"/>
    <lineage>
        <taxon>Bacteria</taxon>
        <taxon>Pseudomonadati</taxon>
        <taxon>Pseudomonadota</taxon>
        <taxon>Gammaproteobacteria</taxon>
        <taxon>Lysobacterales</taxon>
        <taxon>Lysobacteraceae</taxon>
        <taxon>Coralloluteibacterium</taxon>
    </lineage>
</organism>
<proteinExistence type="predicted"/>
<reference evidence="2 3" key="1">
    <citation type="journal article" date="2021" name="Microbiol. Resour. Announc.">
        <title>Draft Genome Sequence of Coralloluteibacterium stylophorae LMG 29479T.</title>
        <authorList>
            <person name="Karlyshev A.V."/>
            <person name="Kudryashova E.B."/>
            <person name="Ariskina E.V."/>
            <person name="Conroy A.P."/>
            <person name="Abidueva E.Y."/>
        </authorList>
    </citation>
    <scope>NUCLEOTIDE SEQUENCE [LARGE SCALE GENOMIC DNA]</scope>
    <source>
        <strain evidence="2 3">LMG 29479</strain>
    </source>
</reference>
<protein>
    <submittedName>
        <fullName evidence="1">Uncharacterized protein</fullName>
    </submittedName>
</protein>
<dbReference type="AlphaFoldDB" id="A0A8J7VSX1"/>
<gene>
    <name evidence="2" type="ORF">KB893_011070</name>
    <name evidence="1" type="ORF">KB893_02855</name>
</gene>
<sequence>MNLTYFQNSPTSFFHSAVAPDGTVVATQRNDEAFADFVSRARDLVGG</sequence>
<dbReference type="EMBL" id="JAGQFT020000006">
    <property type="protein sequence ID" value="MBS7457669.1"/>
    <property type="molecule type" value="Genomic_DNA"/>
</dbReference>
<dbReference type="Proteomes" id="UP000675747">
    <property type="component" value="Unassembled WGS sequence"/>
</dbReference>
<evidence type="ECO:0000313" key="3">
    <source>
        <dbReference type="Proteomes" id="UP000675747"/>
    </source>
</evidence>
<keyword evidence="3" id="KW-1185">Reference proteome</keyword>
<dbReference type="EMBL" id="JAGQFT010000010">
    <property type="protein sequence ID" value="MBR0561466.1"/>
    <property type="molecule type" value="Genomic_DNA"/>
</dbReference>
<accession>A0A8J7VSX1</accession>
<reference evidence="1" key="2">
    <citation type="submission" date="2021-04" db="EMBL/GenBank/DDBJ databases">
        <authorList>
            <person name="Karlyshev A.V."/>
        </authorList>
    </citation>
    <scope>NUCLEOTIDE SEQUENCE</scope>
    <source>
        <strain evidence="1">LMG 29479</strain>
    </source>
</reference>
<evidence type="ECO:0000313" key="2">
    <source>
        <dbReference type="EMBL" id="MBS7457669.1"/>
    </source>
</evidence>
<dbReference type="RefSeq" id="WP_211925433.1">
    <property type="nucleotide sequence ID" value="NZ_JAGQFT020000006.1"/>
</dbReference>